<comment type="caution">
    <text evidence="7">The sequence shown here is derived from an EMBL/GenBank/DDBJ whole genome shotgun (WGS) entry which is preliminary data.</text>
</comment>
<reference evidence="7 8" key="1">
    <citation type="submission" date="2019-08" db="EMBL/GenBank/DDBJ databases">
        <authorList>
            <person name="Karlyshev A.V."/>
        </authorList>
    </citation>
    <scope>NUCLEOTIDE SEQUENCE [LARGE SCALE GENOMIC DNA]</scope>
    <source>
        <strain evidence="7 8">Alg18-2.2</strain>
    </source>
</reference>
<keyword evidence="8" id="KW-1185">Reference proteome</keyword>
<keyword evidence="4 6" id="KW-1133">Transmembrane helix</keyword>
<organism evidence="7 8">
    <name type="scientific">Alkalisalibacterium limincola</name>
    <dbReference type="NCBI Taxonomy" id="2699169"/>
    <lineage>
        <taxon>Bacteria</taxon>
        <taxon>Pseudomonadati</taxon>
        <taxon>Pseudomonadota</taxon>
        <taxon>Gammaproteobacteria</taxon>
        <taxon>Lysobacterales</taxon>
        <taxon>Lysobacteraceae</taxon>
        <taxon>Alkalisalibacterium</taxon>
    </lineage>
</organism>
<keyword evidence="3 6" id="KW-0812">Transmembrane</keyword>
<dbReference type="PANTHER" id="PTHR23427">
    <property type="entry name" value="SURFEIT LOCUS PROTEIN"/>
    <property type="match status" value="1"/>
</dbReference>
<dbReference type="InterPro" id="IPR002994">
    <property type="entry name" value="Surf1/Shy1"/>
</dbReference>
<dbReference type="InterPro" id="IPR045214">
    <property type="entry name" value="Surf1/Surf4"/>
</dbReference>
<comment type="subcellular location">
    <subcellularLocation>
        <location evidence="6">Cell membrane</location>
        <topology evidence="6">Multi-pass membrane protein</topology>
    </subcellularLocation>
    <subcellularLocation>
        <location evidence="1">Membrane</location>
    </subcellularLocation>
</comment>
<evidence type="ECO:0000256" key="2">
    <source>
        <dbReference type="ARBA" id="ARBA00007165"/>
    </source>
</evidence>
<evidence type="ECO:0000256" key="3">
    <source>
        <dbReference type="ARBA" id="ARBA00022692"/>
    </source>
</evidence>
<dbReference type="Proteomes" id="UP000321248">
    <property type="component" value="Unassembled WGS sequence"/>
</dbReference>
<gene>
    <name evidence="7" type="ORF">FU658_03255</name>
</gene>
<feature type="transmembrane region" description="Helical" evidence="6">
    <location>
        <begin position="200"/>
        <end position="220"/>
    </location>
</feature>
<comment type="caution">
    <text evidence="6">Lacks conserved residue(s) required for the propagation of feature annotation.</text>
</comment>
<dbReference type="GO" id="GO:0005886">
    <property type="term" value="C:plasma membrane"/>
    <property type="evidence" value="ECO:0007669"/>
    <property type="project" value="UniProtKB-SubCell"/>
</dbReference>
<dbReference type="RefSeq" id="WP_147891071.1">
    <property type="nucleotide sequence ID" value="NZ_VRTS01000002.1"/>
</dbReference>
<keyword evidence="6" id="KW-1003">Cell membrane</keyword>
<proteinExistence type="inferred from homology"/>
<evidence type="ECO:0000256" key="1">
    <source>
        <dbReference type="ARBA" id="ARBA00004370"/>
    </source>
</evidence>
<evidence type="ECO:0000256" key="6">
    <source>
        <dbReference type="RuleBase" id="RU363076"/>
    </source>
</evidence>
<dbReference type="OrthoDB" id="9789940at2"/>
<accession>A0A5C8KWE9</accession>
<dbReference type="CDD" id="cd06662">
    <property type="entry name" value="SURF1"/>
    <property type="match status" value="1"/>
</dbReference>
<evidence type="ECO:0000256" key="5">
    <source>
        <dbReference type="ARBA" id="ARBA00023136"/>
    </source>
</evidence>
<protein>
    <recommendedName>
        <fullName evidence="6">SURF1-like protein</fullName>
    </recommendedName>
</protein>
<evidence type="ECO:0000313" key="8">
    <source>
        <dbReference type="Proteomes" id="UP000321248"/>
    </source>
</evidence>
<keyword evidence="5 6" id="KW-0472">Membrane</keyword>
<dbReference type="PANTHER" id="PTHR23427:SF2">
    <property type="entry name" value="SURFEIT LOCUS PROTEIN 1"/>
    <property type="match status" value="1"/>
</dbReference>
<dbReference type="AlphaFoldDB" id="A0A5C8KWE9"/>
<evidence type="ECO:0000256" key="4">
    <source>
        <dbReference type="ARBA" id="ARBA00022989"/>
    </source>
</evidence>
<comment type="similarity">
    <text evidence="2 6">Belongs to the SURF1 family.</text>
</comment>
<name>A0A5C8KWE9_9GAMM</name>
<dbReference type="EMBL" id="VRTS01000002">
    <property type="protein sequence ID" value="TXK65152.1"/>
    <property type="molecule type" value="Genomic_DNA"/>
</dbReference>
<sequence>MLGVFLVAGTWQWQRGLEKDAMLAAQARTIQEREPVALATAREHPERLEWAAGTGRFPDVAPVYLDNQRNDGRQGVRVYRVFEVDDADATQLLVELGWLPLPADRGLPVLPDLAPGEHPVRGLLMPPPSAGLSLGEALQRQPDGSLLALRVVPAEIAAALGLSVDLAPRVLRLDPALDIGFERDLDVLANTLPPEKHRGYAVQWFGLAAATLVITLVLSFRRRRQ</sequence>
<dbReference type="Pfam" id="PF02104">
    <property type="entry name" value="SURF1"/>
    <property type="match status" value="1"/>
</dbReference>
<evidence type="ECO:0000313" key="7">
    <source>
        <dbReference type="EMBL" id="TXK65152.1"/>
    </source>
</evidence>
<dbReference type="PROSITE" id="PS50895">
    <property type="entry name" value="SURF1"/>
    <property type="match status" value="1"/>
</dbReference>